<proteinExistence type="predicted"/>
<sequence length="190" mass="21012">MERRRQKEGEEEKGKEEKFRSDAMDSEDSEMMDTETAASGTNQNDVVKDLISLARQLINQGKPSQALQAVVMAMRTKGGDEAIFQSLHRARELYRNRLQANAAADQLACLFAECAIAEVQPCNAEPSPHDVVSPSIAPDSNETSILAETGRKQIVLDAFSDGSSFICLQCGGLVSNHRKDEHYAYWCCKI</sequence>
<dbReference type="EMBL" id="JARBHA010000018">
    <property type="protein sequence ID" value="KAJ9674344.1"/>
    <property type="molecule type" value="Genomic_DNA"/>
</dbReference>
<evidence type="ECO:0000259" key="2">
    <source>
        <dbReference type="Pfam" id="PF25017"/>
    </source>
</evidence>
<reference evidence="3 4" key="1">
    <citation type="journal article" date="2023" name="BMC Biotechnol.">
        <title>Vitis rotundifolia cv Carlos genome sequencing.</title>
        <authorList>
            <person name="Huff M."/>
            <person name="Hulse-Kemp A."/>
            <person name="Scheffler B."/>
            <person name="Youngblood R."/>
            <person name="Simpson S."/>
            <person name="Babiker E."/>
            <person name="Staton M."/>
        </authorList>
    </citation>
    <scope>NUCLEOTIDE SEQUENCE [LARGE SCALE GENOMIC DNA]</scope>
    <source>
        <tissue evidence="3">Leaf</tissue>
    </source>
</reference>
<dbReference type="AlphaFoldDB" id="A0AA38YPP0"/>
<evidence type="ECO:0000313" key="4">
    <source>
        <dbReference type="Proteomes" id="UP001168098"/>
    </source>
</evidence>
<feature type="compositionally biased region" description="Acidic residues" evidence="1">
    <location>
        <begin position="24"/>
        <end position="33"/>
    </location>
</feature>
<dbReference type="InterPro" id="IPR056971">
    <property type="entry name" value="Znf-C2HC_3"/>
</dbReference>
<gene>
    <name evidence="3" type="ORF">PVL29_023726</name>
</gene>
<feature type="compositionally biased region" description="Basic and acidic residues" evidence="1">
    <location>
        <begin position="1"/>
        <end position="23"/>
    </location>
</feature>
<evidence type="ECO:0000313" key="3">
    <source>
        <dbReference type="EMBL" id="KAJ9674344.1"/>
    </source>
</evidence>
<keyword evidence="4" id="KW-1185">Reference proteome</keyword>
<protein>
    <recommendedName>
        <fullName evidence="2">C2HC zinc finger plants domain-containing protein</fullName>
    </recommendedName>
</protein>
<dbReference type="Proteomes" id="UP001168098">
    <property type="component" value="Unassembled WGS sequence"/>
</dbReference>
<dbReference type="PANTHER" id="PTHR35513">
    <property type="entry name" value="OS02G0158600 PROTEIN"/>
    <property type="match status" value="1"/>
</dbReference>
<dbReference type="Pfam" id="PF25017">
    <property type="entry name" value="zf-C2HC_3"/>
    <property type="match status" value="1"/>
</dbReference>
<organism evidence="3 4">
    <name type="scientific">Vitis rotundifolia</name>
    <name type="common">Muscadine grape</name>
    <dbReference type="NCBI Taxonomy" id="103349"/>
    <lineage>
        <taxon>Eukaryota</taxon>
        <taxon>Viridiplantae</taxon>
        <taxon>Streptophyta</taxon>
        <taxon>Embryophyta</taxon>
        <taxon>Tracheophyta</taxon>
        <taxon>Spermatophyta</taxon>
        <taxon>Magnoliopsida</taxon>
        <taxon>eudicotyledons</taxon>
        <taxon>Gunneridae</taxon>
        <taxon>Pentapetalae</taxon>
        <taxon>rosids</taxon>
        <taxon>Vitales</taxon>
        <taxon>Vitaceae</taxon>
        <taxon>Viteae</taxon>
        <taxon>Vitis</taxon>
    </lineage>
</organism>
<evidence type="ECO:0000256" key="1">
    <source>
        <dbReference type="SAM" id="MobiDB-lite"/>
    </source>
</evidence>
<name>A0AA38YPP0_VITRO</name>
<comment type="caution">
    <text evidence="3">The sequence shown here is derived from an EMBL/GenBank/DDBJ whole genome shotgun (WGS) entry which is preliminary data.</text>
</comment>
<feature type="domain" description="C2HC zinc finger plants" evidence="2">
    <location>
        <begin position="143"/>
        <end position="188"/>
    </location>
</feature>
<dbReference type="PANTHER" id="PTHR35513:SF1">
    <property type="entry name" value="OS02G0158600 PROTEIN"/>
    <property type="match status" value="1"/>
</dbReference>
<accession>A0AA38YPP0</accession>
<feature type="region of interest" description="Disordered" evidence="1">
    <location>
        <begin position="1"/>
        <end position="39"/>
    </location>
</feature>